<keyword evidence="1" id="KW-0819">tRNA processing</keyword>
<dbReference type="InterPro" id="IPR002616">
    <property type="entry name" value="tRNA_ribo_trans-like"/>
</dbReference>
<dbReference type="PANTHER" id="PTHR46499">
    <property type="entry name" value="QUEUINE TRNA-RIBOSYLTRANSFERASE"/>
    <property type="match status" value="1"/>
</dbReference>
<dbReference type="GO" id="GO:0008616">
    <property type="term" value="P:tRNA queuosine(34) biosynthetic process"/>
    <property type="evidence" value="ECO:0007669"/>
    <property type="project" value="TreeGrafter"/>
</dbReference>
<proteinExistence type="predicted"/>
<sequence length="176" mass="19765">MLKFTLHKKDGHARRGTLELNHGSIETPVFMPVGTYGSVKAMTPQNLHDIKAQIILGNTYHLWLRPGLEVIEQFGGLHDFIGWNKPILTDSGGFQVFSLSDMRKLTEEGCTFKSPINGDKLFLSPEISMKIQTVLNSDIAMQLDECTPGEATHEQAKKSLQMSLRWAERSKKPLKT</sequence>
<protein>
    <submittedName>
        <fullName evidence="3">Putative tRNA-guanine transglycosylase</fullName>
    </submittedName>
</protein>
<dbReference type="PANTHER" id="PTHR46499:SF1">
    <property type="entry name" value="QUEUINE TRNA-RIBOSYLTRANSFERASE"/>
    <property type="match status" value="1"/>
</dbReference>
<dbReference type="InterPro" id="IPR050076">
    <property type="entry name" value="ArchSynthase1/Queuine_TRR"/>
</dbReference>
<name>D4DUG4_NEIEG</name>
<accession>D4DUG4</accession>
<organism evidence="3 4">
    <name type="scientific">Neisseria elongata subsp. glycolytica ATCC 29315</name>
    <dbReference type="NCBI Taxonomy" id="546263"/>
    <lineage>
        <taxon>Bacteria</taxon>
        <taxon>Pseudomonadati</taxon>
        <taxon>Pseudomonadota</taxon>
        <taxon>Betaproteobacteria</taxon>
        <taxon>Neisseriales</taxon>
        <taxon>Neisseriaceae</taxon>
        <taxon>Neisseria</taxon>
    </lineage>
</organism>
<dbReference type="NCBIfam" id="TIGR00449">
    <property type="entry name" value="tgt_general"/>
    <property type="match status" value="1"/>
</dbReference>
<dbReference type="Gene3D" id="3.20.20.105">
    <property type="entry name" value="Queuine tRNA-ribosyltransferase-like"/>
    <property type="match status" value="1"/>
</dbReference>
<feature type="domain" description="tRNA-guanine(15) transglycosylase-like" evidence="2">
    <location>
        <begin position="12"/>
        <end position="172"/>
    </location>
</feature>
<dbReference type="Pfam" id="PF01702">
    <property type="entry name" value="TGT"/>
    <property type="match status" value="1"/>
</dbReference>
<comment type="caution">
    <text evidence="3">The sequence shown here is derived from an EMBL/GenBank/DDBJ whole genome shotgun (WGS) entry which is preliminary data.</text>
</comment>
<dbReference type="SUPFAM" id="SSF51713">
    <property type="entry name" value="tRNA-guanine transglycosylase"/>
    <property type="match status" value="1"/>
</dbReference>
<evidence type="ECO:0000256" key="1">
    <source>
        <dbReference type="ARBA" id="ARBA00022694"/>
    </source>
</evidence>
<reference evidence="3 4" key="1">
    <citation type="submission" date="2010-02" db="EMBL/GenBank/DDBJ databases">
        <authorList>
            <person name="Weinstock G."/>
            <person name="Sodergren E."/>
            <person name="Clifton S."/>
            <person name="Fulton L."/>
            <person name="Fulton B."/>
            <person name="Courtney L."/>
            <person name="Fronick C."/>
            <person name="Harrison M."/>
            <person name="Strong C."/>
            <person name="Farmer C."/>
            <person name="Delahaunty K."/>
            <person name="Markovic C."/>
            <person name="Hall O."/>
            <person name="Minx P."/>
            <person name="Tomlinson C."/>
            <person name="Mitreva M."/>
            <person name="Nelson J."/>
            <person name="Hou S."/>
            <person name="Wollam A."/>
            <person name="Pepin K.H."/>
            <person name="Johnson M."/>
            <person name="Bhonagiri V."/>
            <person name="Zhang X."/>
            <person name="Suruliraj S."/>
            <person name="Warren W."/>
            <person name="Chinwalla A."/>
            <person name="Mardis E.R."/>
            <person name="Wilson R.K."/>
        </authorList>
    </citation>
    <scope>NUCLEOTIDE SEQUENCE [LARGE SCALE GENOMIC DNA]</scope>
    <source>
        <strain evidence="3 4">ATCC 29315</strain>
    </source>
</reference>
<dbReference type="AlphaFoldDB" id="D4DUG4"/>
<evidence type="ECO:0000313" key="4">
    <source>
        <dbReference type="Proteomes" id="UP000005536"/>
    </source>
</evidence>
<dbReference type="InterPro" id="IPR036511">
    <property type="entry name" value="TGT-like_sf"/>
</dbReference>
<gene>
    <name evidence="3" type="ORF">NEIELOOT_02724</name>
</gene>
<dbReference type="EMBL" id="ADBF01000253">
    <property type="protein sequence ID" value="EFE48747.1"/>
    <property type="molecule type" value="Genomic_DNA"/>
</dbReference>
<dbReference type="GO" id="GO:0005829">
    <property type="term" value="C:cytosol"/>
    <property type="evidence" value="ECO:0007669"/>
    <property type="project" value="TreeGrafter"/>
</dbReference>
<evidence type="ECO:0000313" key="3">
    <source>
        <dbReference type="EMBL" id="EFE48747.1"/>
    </source>
</evidence>
<dbReference type="Proteomes" id="UP000005536">
    <property type="component" value="Unassembled WGS sequence"/>
</dbReference>
<evidence type="ECO:0000259" key="2">
    <source>
        <dbReference type="Pfam" id="PF01702"/>
    </source>
</evidence>